<dbReference type="SUPFAM" id="SSF54285">
    <property type="entry name" value="MoaD/ThiS"/>
    <property type="match status" value="1"/>
</dbReference>
<keyword evidence="4" id="KW-0833">Ubl conjugation pathway</keyword>
<protein>
    <recommendedName>
        <fullName evidence="5">Ubiquitin-related modifier 1</fullName>
    </recommendedName>
</protein>
<dbReference type="Gene3D" id="3.10.20.30">
    <property type="match status" value="1"/>
</dbReference>
<evidence type="ECO:0000256" key="1">
    <source>
        <dbReference type="ARBA" id="ARBA00022490"/>
    </source>
</evidence>
<dbReference type="Pfam" id="PF09138">
    <property type="entry name" value="Urm1"/>
    <property type="match status" value="1"/>
</dbReference>
<dbReference type="InterPro" id="IPR015221">
    <property type="entry name" value="Urm1"/>
</dbReference>
<reference evidence="6" key="2">
    <citation type="journal article" date="2023" name="Science">
        <title>Genomic signatures of disease resistance in endangered staghorn corals.</title>
        <authorList>
            <person name="Vollmer S.V."/>
            <person name="Selwyn J.D."/>
            <person name="Despard B.A."/>
            <person name="Roesel C.L."/>
        </authorList>
    </citation>
    <scope>NUCLEOTIDE SEQUENCE</scope>
    <source>
        <strain evidence="6">K2</strain>
    </source>
</reference>
<comment type="similarity">
    <text evidence="5">Belongs to the URM1 family.</text>
</comment>
<keyword evidence="3 5" id="KW-0819">tRNA processing</keyword>
<keyword evidence="2" id="KW-1017">Isopeptide bond</keyword>
<sequence>MAENGLKISVHFSGGAELLFNKVKEHEVVLPNNANPWNIKRLLVWIRDNLLKERPELFMQGESVVNWNMKYKKMTALCLSQLFMEGSRFKEFGKM</sequence>
<evidence type="ECO:0000313" key="6">
    <source>
        <dbReference type="EMBL" id="KAK2565898.1"/>
    </source>
</evidence>
<keyword evidence="1 5" id="KW-0963">Cytoplasm</keyword>
<accession>A0AAD9QR56</accession>
<proteinExistence type="inferred from homology"/>
<comment type="caution">
    <text evidence="6">The sequence shown here is derived from an EMBL/GenBank/DDBJ whole genome shotgun (WGS) entry which is preliminary data.</text>
</comment>
<dbReference type="GO" id="GO:0034227">
    <property type="term" value="P:tRNA thio-modification"/>
    <property type="evidence" value="ECO:0007669"/>
    <property type="project" value="InterPro"/>
</dbReference>
<dbReference type="GO" id="GO:0005737">
    <property type="term" value="C:cytoplasm"/>
    <property type="evidence" value="ECO:0007669"/>
    <property type="project" value="UniProtKB-SubCell"/>
</dbReference>
<dbReference type="AlphaFoldDB" id="A0AAD9QR56"/>
<name>A0AAD9QR56_ACRCE</name>
<reference evidence="6" key="1">
    <citation type="journal article" date="2023" name="G3 (Bethesda)">
        <title>Whole genome assembly and annotation of the endangered Caribbean coral Acropora cervicornis.</title>
        <authorList>
            <person name="Selwyn J.D."/>
            <person name="Vollmer S.V."/>
        </authorList>
    </citation>
    <scope>NUCLEOTIDE SEQUENCE</scope>
    <source>
        <strain evidence="6">K2</strain>
    </source>
</reference>
<dbReference type="Proteomes" id="UP001249851">
    <property type="component" value="Unassembled WGS sequence"/>
</dbReference>
<evidence type="ECO:0000256" key="2">
    <source>
        <dbReference type="ARBA" id="ARBA00022499"/>
    </source>
</evidence>
<evidence type="ECO:0000256" key="3">
    <source>
        <dbReference type="ARBA" id="ARBA00022694"/>
    </source>
</evidence>
<dbReference type="PANTHER" id="PTHR14986">
    <property type="entry name" value="RURM1 PROTEIN"/>
    <property type="match status" value="1"/>
</dbReference>
<comment type="pathway">
    <text evidence="5">tRNA modification; 5-methoxycarbonylmethyl-2-thiouridine-tRNA biosynthesis.</text>
</comment>
<comment type="subcellular location">
    <subcellularLocation>
        <location evidence="5">Cytoplasm</location>
    </subcellularLocation>
</comment>
<dbReference type="EMBL" id="JARQWQ010000018">
    <property type="protein sequence ID" value="KAK2565898.1"/>
    <property type="molecule type" value="Genomic_DNA"/>
</dbReference>
<evidence type="ECO:0000256" key="4">
    <source>
        <dbReference type="ARBA" id="ARBA00022786"/>
    </source>
</evidence>
<organism evidence="6 7">
    <name type="scientific">Acropora cervicornis</name>
    <name type="common">Staghorn coral</name>
    <dbReference type="NCBI Taxonomy" id="6130"/>
    <lineage>
        <taxon>Eukaryota</taxon>
        <taxon>Metazoa</taxon>
        <taxon>Cnidaria</taxon>
        <taxon>Anthozoa</taxon>
        <taxon>Hexacorallia</taxon>
        <taxon>Scleractinia</taxon>
        <taxon>Astrocoeniina</taxon>
        <taxon>Acroporidae</taxon>
        <taxon>Acropora</taxon>
    </lineage>
</organism>
<dbReference type="InterPro" id="IPR016155">
    <property type="entry name" value="Mopterin_synth/thiamin_S_b"/>
</dbReference>
<evidence type="ECO:0000256" key="5">
    <source>
        <dbReference type="RuleBase" id="RU361182"/>
    </source>
</evidence>
<keyword evidence="7" id="KW-1185">Reference proteome</keyword>
<evidence type="ECO:0000313" key="7">
    <source>
        <dbReference type="Proteomes" id="UP001249851"/>
    </source>
</evidence>
<gene>
    <name evidence="6" type="ORF">P5673_010197</name>
</gene>
<dbReference type="InterPro" id="IPR012675">
    <property type="entry name" value="Beta-grasp_dom_sf"/>
</dbReference>